<proteinExistence type="predicted"/>
<keyword evidence="2" id="KW-1185">Reference proteome</keyword>
<comment type="caution">
    <text evidence="1">The sequence shown here is derived from an EMBL/GenBank/DDBJ whole genome shotgun (WGS) entry which is preliminary data.</text>
</comment>
<protein>
    <submittedName>
        <fullName evidence="1">Uncharacterized protein</fullName>
    </submittedName>
</protein>
<reference evidence="1" key="1">
    <citation type="journal article" date="2014" name="Int. J. Syst. Evol. Microbiol.">
        <title>Complete genome sequence of Corynebacterium casei LMG S-19264T (=DSM 44701T), isolated from a smear-ripened cheese.</title>
        <authorList>
            <consortium name="US DOE Joint Genome Institute (JGI-PGF)"/>
            <person name="Walter F."/>
            <person name="Albersmeier A."/>
            <person name="Kalinowski J."/>
            <person name="Ruckert C."/>
        </authorList>
    </citation>
    <scope>NUCLEOTIDE SEQUENCE</scope>
    <source>
        <strain evidence="1">CGMCC 1.10998</strain>
    </source>
</reference>
<evidence type="ECO:0000313" key="2">
    <source>
        <dbReference type="Proteomes" id="UP000637423"/>
    </source>
</evidence>
<dbReference type="Proteomes" id="UP000637423">
    <property type="component" value="Unassembled WGS sequence"/>
</dbReference>
<dbReference type="AlphaFoldDB" id="A0A916UTT8"/>
<name>A0A916UTT8_9BURK</name>
<sequence length="75" mass="8264">MQCAHRLSDGQVYQMMMEVPEPRDASQRTQVVCKANCNYTILSGDEYRAGMKLTDVPPQHQALLGNWGGKPAVAA</sequence>
<accession>A0A916UTT8</accession>
<organism evidence="1 2">
    <name type="scientific">Undibacterium terreum</name>
    <dbReference type="NCBI Taxonomy" id="1224302"/>
    <lineage>
        <taxon>Bacteria</taxon>
        <taxon>Pseudomonadati</taxon>
        <taxon>Pseudomonadota</taxon>
        <taxon>Betaproteobacteria</taxon>
        <taxon>Burkholderiales</taxon>
        <taxon>Oxalobacteraceae</taxon>
        <taxon>Undibacterium</taxon>
    </lineage>
</organism>
<reference evidence="1" key="2">
    <citation type="submission" date="2020-09" db="EMBL/GenBank/DDBJ databases">
        <authorList>
            <person name="Sun Q."/>
            <person name="Zhou Y."/>
        </authorList>
    </citation>
    <scope>NUCLEOTIDE SEQUENCE</scope>
    <source>
        <strain evidence="1">CGMCC 1.10998</strain>
    </source>
</reference>
<dbReference type="EMBL" id="BMED01000004">
    <property type="protein sequence ID" value="GGC86629.1"/>
    <property type="molecule type" value="Genomic_DNA"/>
</dbReference>
<evidence type="ECO:0000313" key="1">
    <source>
        <dbReference type="EMBL" id="GGC86629.1"/>
    </source>
</evidence>
<gene>
    <name evidence="1" type="ORF">GCM10011396_37430</name>
</gene>